<dbReference type="PATRIC" id="fig|1178515.4.peg.2973"/>
<evidence type="ECO:0000256" key="2">
    <source>
        <dbReference type="ARBA" id="ARBA00021310"/>
    </source>
</evidence>
<evidence type="ECO:0000256" key="5">
    <source>
        <dbReference type="ARBA" id="ARBA00023204"/>
    </source>
</evidence>
<comment type="function">
    <text evidence="7">Involved in DNA repair and RecF pathway recombination.</text>
</comment>
<comment type="similarity">
    <text evidence="1 7">Belongs to the RecO family.</text>
</comment>
<dbReference type="AlphaFoldDB" id="A0A172TPN4"/>
<dbReference type="InterPro" id="IPR022572">
    <property type="entry name" value="DNA_rep/recomb_RecO_N"/>
</dbReference>
<dbReference type="GO" id="GO:0006302">
    <property type="term" value="P:double-strand break repair"/>
    <property type="evidence" value="ECO:0007669"/>
    <property type="project" value="TreeGrafter"/>
</dbReference>
<dbReference type="Pfam" id="PF11967">
    <property type="entry name" value="RecO_N"/>
    <property type="match status" value="1"/>
</dbReference>
<dbReference type="NCBIfam" id="TIGR00613">
    <property type="entry name" value="reco"/>
    <property type="match status" value="1"/>
</dbReference>
<dbReference type="PANTHER" id="PTHR33991:SF1">
    <property type="entry name" value="DNA REPAIR PROTEIN RECO"/>
    <property type="match status" value="1"/>
</dbReference>
<sequence length="248" mass="28064">MLYKVEGIVIRSMDYGEGNKIITIYSKTHGKIGIMAKGAKKLKSRHAGVSQLFTYGEFMFYKTSGLGSLNQGEILTAHHKIRGDLHLAAYAAYLVEMVDRMVEDTEASEFLFEQLKAALDAFEEGKDPQIIVRMFEMKMLHFSGVAPVLDACVHCGRDEPPFSLSPGMGGLLCRLCRLRDPRGISVTEGTVKLLNVFQQVDLRRLGNITVKHETRLQLKQCMRAYMDIHVSIPFRSLHFLDQMDKYDI</sequence>
<dbReference type="EMBL" id="CP011388">
    <property type="protein sequence ID" value="ANE48942.1"/>
    <property type="molecule type" value="Genomic_DNA"/>
</dbReference>
<name>A0A172TPN4_9BACL</name>
<dbReference type="InterPro" id="IPR042242">
    <property type="entry name" value="RecO_C"/>
</dbReference>
<dbReference type="SUPFAM" id="SSF50249">
    <property type="entry name" value="Nucleic acid-binding proteins"/>
    <property type="match status" value="1"/>
</dbReference>
<reference evidence="9 10" key="1">
    <citation type="submission" date="2015-01" db="EMBL/GenBank/DDBJ databases">
        <title>Paenibacillus swuensis/DY6/whole genome sequencing.</title>
        <authorList>
            <person name="Kim M.K."/>
            <person name="Srinivasan S."/>
            <person name="Lee J.-J."/>
        </authorList>
    </citation>
    <scope>NUCLEOTIDE SEQUENCE [LARGE SCALE GENOMIC DNA]</scope>
    <source>
        <strain evidence="9 10">DY6</strain>
    </source>
</reference>
<dbReference type="Pfam" id="PF02565">
    <property type="entry name" value="RecO_C"/>
    <property type="match status" value="1"/>
</dbReference>
<feature type="domain" description="DNA replication/recombination mediator RecO N-terminal" evidence="8">
    <location>
        <begin position="1"/>
        <end position="76"/>
    </location>
</feature>
<dbReference type="Gene3D" id="2.40.50.140">
    <property type="entry name" value="Nucleic acid-binding proteins"/>
    <property type="match status" value="1"/>
</dbReference>
<dbReference type="InterPro" id="IPR037278">
    <property type="entry name" value="ARFGAP/RecO"/>
</dbReference>
<evidence type="ECO:0000256" key="1">
    <source>
        <dbReference type="ARBA" id="ARBA00007452"/>
    </source>
</evidence>
<evidence type="ECO:0000256" key="3">
    <source>
        <dbReference type="ARBA" id="ARBA00022763"/>
    </source>
</evidence>
<keyword evidence="4 7" id="KW-0233">DNA recombination</keyword>
<dbReference type="InterPro" id="IPR012340">
    <property type="entry name" value="NA-bd_OB-fold"/>
</dbReference>
<evidence type="ECO:0000256" key="6">
    <source>
        <dbReference type="ARBA" id="ARBA00033409"/>
    </source>
</evidence>
<evidence type="ECO:0000313" key="9">
    <source>
        <dbReference type="EMBL" id="ANE48942.1"/>
    </source>
</evidence>
<evidence type="ECO:0000313" key="10">
    <source>
        <dbReference type="Proteomes" id="UP000076927"/>
    </source>
</evidence>
<dbReference type="PANTHER" id="PTHR33991">
    <property type="entry name" value="DNA REPAIR PROTEIN RECO"/>
    <property type="match status" value="1"/>
</dbReference>
<gene>
    <name evidence="7" type="primary">recO</name>
    <name evidence="9" type="ORF">SY83_14795</name>
</gene>
<protein>
    <recommendedName>
        <fullName evidence="2 7">DNA repair protein RecO</fullName>
    </recommendedName>
    <alternativeName>
        <fullName evidence="6 7">Recombination protein O</fullName>
    </alternativeName>
</protein>
<dbReference type="KEGG" id="pswu:SY83_14795"/>
<accession>A0A172TPN4</accession>
<organism evidence="9 10">
    <name type="scientific">Paenibacillus swuensis</name>
    <dbReference type="NCBI Taxonomy" id="1178515"/>
    <lineage>
        <taxon>Bacteria</taxon>
        <taxon>Bacillati</taxon>
        <taxon>Bacillota</taxon>
        <taxon>Bacilli</taxon>
        <taxon>Bacillales</taxon>
        <taxon>Paenibacillaceae</taxon>
        <taxon>Paenibacillus</taxon>
    </lineage>
</organism>
<dbReference type="InterPro" id="IPR003717">
    <property type="entry name" value="RecO"/>
</dbReference>
<dbReference type="Proteomes" id="UP000076927">
    <property type="component" value="Chromosome"/>
</dbReference>
<dbReference type="GO" id="GO:0006310">
    <property type="term" value="P:DNA recombination"/>
    <property type="evidence" value="ECO:0007669"/>
    <property type="project" value="UniProtKB-UniRule"/>
</dbReference>
<dbReference type="STRING" id="1178515.SY83_14795"/>
<dbReference type="OrthoDB" id="9797083at2"/>
<keyword evidence="5 7" id="KW-0234">DNA repair</keyword>
<evidence type="ECO:0000256" key="4">
    <source>
        <dbReference type="ARBA" id="ARBA00023172"/>
    </source>
</evidence>
<keyword evidence="3 7" id="KW-0227">DNA damage</keyword>
<dbReference type="SUPFAM" id="SSF57863">
    <property type="entry name" value="ArfGap/RecO-like zinc finger"/>
    <property type="match status" value="1"/>
</dbReference>
<dbReference type="HAMAP" id="MF_00201">
    <property type="entry name" value="RecO"/>
    <property type="match status" value="1"/>
</dbReference>
<dbReference type="GO" id="GO:0043590">
    <property type="term" value="C:bacterial nucleoid"/>
    <property type="evidence" value="ECO:0007669"/>
    <property type="project" value="TreeGrafter"/>
</dbReference>
<evidence type="ECO:0000259" key="8">
    <source>
        <dbReference type="Pfam" id="PF11967"/>
    </source>
</evidence>
<proteinExistence type="inferred from homology"/>
<keyword evidence="10" id="KW-1185">Reference proteome</keyword>
<dbReference type="Gene3D" id="1.20.1440.120">
    <property type="entry name" value="Recombination protein O, C-terminal domain"/>
    <property type="match status" value="1"/>
</dbReference>
<evidence type="ECO:0000256" key="7">
    <source>
        <dbReference type="HAMAP-Rule" id="MF_00201"/>
    </source>
</evidence>